<keyword evidence="3" id="KW-0732">Signal</keyword>
<dbReference type="InterPro" id="IPR004682">
    <property type="entry name" value="TRAP_DctP"/>
</dbReference>
<dbReference type="GO" id="GO:0015740">
    <property type="term" value="P:C4-dicarboxylate transport"/>
    <property type="evidence" value="ECO:0007669"/>
    <property type="project" value="TreeGrafter"/>
</dbReference>
<dbReference type="PIRSF" id="PIRSF006470">
    <property type="entry name" value="DctB"/>
    <property type="match status" value="1"/>
</dbReference>
<keyword evidence="5" id="KW-0675">Receptor</keyword>
<dbReference type="Gene3D" id="3.40.190.170">
    <property type="entry name" value="Bacterial extracellular solute-binding protein, family 7"/>
    <property type="match status" value="1"/>
</dbReference>
<evidence type="ECO:0000256" key="2">
    <source>
        <dbReference type="ARBA" id="ARBA00022448"/>
    </source>
</evidence>
<keyword evidence="2" id="KW-0813">Transport</keyword>
<comment type="similarity">
    <text evidence="1">Belongs to the bacterial solute-binding protein 7 family.</text>
</comment>
<accession>H8Z2J7</accession>
<dbReference type="GO" id="GO:0030288">
    <property type="term" value="C:outer membrane-bounded periplasmic space"/>
    <property type="evidence" value="ECO:0007669"/>
    <property type="project" value="InterPro"/>
</dbReference>
<keyword evidence="4" id="KW-1133">Transmembrane helix</keyword>
<keyword evidence="4" id="KW-0812">Transmembrane</keyword>
<reference evidence="6" key="1">
    <citation type="submission" date="2011-06" db="EMBL/GenBank/DDBJ databases">
        <authorList>
            <consortium name="US DOE Joint Genome Institute (JGI-PGF)"/>
            <person name="Lucas S."/>
            <person name="Han J."/>
            <person name="Lapidus A."/>
            <person name="Cheng J.-F."/>
            <person name="Goodwin L."/>
            <person name="Pitluck S."/>
            <person name="Peters L."/>
            <person name="Land M.L."/>
            <person name="Hauser L."/>
            <person name="Vogl K."/>
            <person name="Liu Z."/>
            <person name="Overmann J."/>
            <person name="Frigaard N.-U."/>
            <person name="Bryant D.A."/>
            <person name="Woyke T.J."/>
        </authorList>
    </citation>
    <scope>NUCLEOTIDE SEQUENCE [LARGE SCALE GENOMIC DNA]</scope>
    <source>
        <strain evidence="6">970</strain>
    </source>
</reference>
<dbReference type="PANTHER" id="PTHR33376">
    <property type="match status" value="1"/>
</dbReference>
<dbReference type="NCBIfam" id="TIGR00787">
    <property type="entry name" value="dctP"/>
    <property type="match status" value="1"/>
</dbReference>
<evidence type="ECO:0000313" key="6">
    <source>
        <dbReference type="Proteomes" id="UP000002964"/>
    </source>
</evidence>
<gene>
    <name evidence="5" type="ORF">Thi970DRAFT_02968</name>
</gene>
<name>H8Z2J7_9GAMM</name>
<organism evidence="5 6">
    <name type="scientific">Thiorhodovibrio frisius</name>
    <dbReference type="NCBI Taxonomy" id="631362"/>
    <lineage>
        <taxon>Bacteria</taxon>
        <taxon>Pseudomonadati</taxon>
        <taxon>Pseudomonadota</taxon>
        <taxon>Gammaproteobacteria</taxon>
        <taxon>Chromatiales</taxon>
        <taxon>Chromatiaceae</taxon>
        <taxon>Thiorhodovibrio</taxon>
    </lineage>
</organism>
<dbReference type="HOGENOM" id="CLU_036176_1_3_6"/>
<dbReference type="CDD" id="cd13674">
    <property type="entry name" value="PBP2_TRAP_SBP_like_1"/>
    <property type="match status" value="1"/>
</dbReference>
<dbReference type="PANTHER" id="PTHR33376:SF7">
    <property type="entry name" value="C4-DICARBOXYLATE-BINDING PROTEIN DCTB"/>
    <property type="match status" value="1"/>
</dbReference>
<dbReference type="InterPro" id="IPR038404">
    <property type="entry name" value="TRAP_DctP_sf"/>
</dbReference>
<evidence type="ECO:0000256" key="4">
    <source>
        <dbReference type="SAM" id="Phobius"/>
    </source>
</evidence>
<proteinExistence type="inferred from homology"/>
<feature type="transmembrane region" description="Helical" evidence="4">
    <location>
        <begin position="46"/>
        <end position="65"/>
    </location>
</feature>
<reference evidence="5 6" key="2">
    <citation type="submission" date="2011-11" db="EMBL/GenBank/DDBJ databases">
        <authorList>
            <consortium name="US DOE Joint Genome Institute"/>
            <person name="Lucas S."/>
            <person name="Han J."/>
            <person name="Lapidus A."/>
            <person name="Cheng J.-F."/>
            <person name="Goodwin L."/>
            <person name="Pitluck S."/>
            <person name="Peters L."/>
            <person name="Ovchinnikova G."/>
            <person name="Zhang X."/>
            <person name="Detter J.C."/>
            <person name="Han C."/>
            <person name="Tapia R."/>
            <person name="Land M."/>
            <person name="Hauser L."/>
            <person name="Kyrpides N."/>
            <person name="Ivanova N."/>
            <person name="Pagani I."/>
            <person name="Vogl K."/>
            <person name="Liu Z."/>
            <person name="Overmann J."/>
            <person name="Frigaard N.-U."/>
            <person name="Bryant D."/>
            <person name="Woyke T."/>
        </authorList>
    </citation>
    <scope>NUCLEOTIDE SEQUENCE [LARGE SCALE GENOMIC DNA]</scope>
    <source>
        <strain evidence="5 6">970</strain>
    </source>
</reference>
<keyword evidence="6" id="KW-1185">Reference proteome</keyword>
<dbReference type="eggNOG" id="COG1638">
    <property type="taxonomic scope" value="Bacteria"/>
</dbReference>
<dbReference type="EMBL" id="JH603169">
    <property type="protein sequence ID" value="EIC22690.1"/>
    <property type="molecule type" value="Genomic_DNA"/>
</dbReference>
<dbReference type="GO" id="GO:0055085">
    <property type="term" value="P:transmembrane transport"/>
    <property type="evidence" value="ECO:0007669"/>
    <property type="project" value="InterPro"/>
</dbReference>
<evidence type="ECO:0000313" key="5">
    <source>
        <dbReference type="EMBL" id="EIC22690.1"/>
    </source>
</evidence>
<protein>
    <submittedName>
        <fullName evidence="5">Tripartite ATP-independent periplasmic transporter solute receptor, DctP family</fullName>
    </submittedName>
</protein>
<dbReference type="Pfam" id="PF03480">
    <property type="entry name" value="DctP"/>
    <property type="match status" value="1"/>
</dbReference>
<dbReference type="AlphaFoldDB" id="H8Z2J7"/>
<keyword evidence="4" id="KW-0472">Membrane</keyword>
<sequence length="373" mass="41202">MRPGAAPLPDSQNNPVFFIPDSSEVRSMIQDNSPSTRRPRGIARSALALVFGASVAFAAMAATAADDPIVIKFAHVVAENTPKGKMANKFKALVEEKLGDQVVVEVYPNSQLFGDDKVLEAMLLGDVQMAAPALSKFSRYTDVLALYDLPFLFQDLDAVDRFQQSEDGQAMLSAMSDKGLLGLGYLHNGMKQLSASTPLRVPEDASGLKFRIMASEVLEMQFKAVDAAPIKKPFSEVFTLLQTKAIDGQENTWSNIYSKKFYEVQPYITESNHGLLDYMVVTSDEFWSGLPDDVREQVKAALDEALVYGNQIARDKAVEDKQKIAESGRSEIIELTPEERAQWVEVMKPVWGQFEEEIGAELIEEAYSANQAD</sequence>
<evidence type="ECO:0000256" key="3">
    <source>
        <dbReference type="ARBA" id="ARBA00022729"/>
    </source>
</evidence>
<dbReference type="NCBIfam" id="NF037995">
    <property type="entry name" value="TRAP_S1"/>
    <property type="match status" value="1"/>
</dbReference>
<evidence type="ECO:0000256" key="1">
    <source>
        <dbReference type="ARBA" id="ARBA00009023"/>
    </source>
</evidence>
<dbReference type="InterPro" id="IPR018389">
    <property type="entry name" value="DctP_fam"/>
</dbReference>
<dbReference type="Proteomes" id="UP000002964">
    <property type="component" value="Unassembled WGS sequence"/>
</dbReference>
<dbReference type="STRING" id="631362.Thi970DRAFT_02968"/>